<dbReference type="Proteomes" id="UP000620262">
    <property type="component" value="Unassembled WGS sequence"/>
</dbReference>
<dbReference type="EMBL" id="JADBEC010000002">
    <property type="protein sequence ID" value="MBE1509113.1"/>
    <property type="molecule type" value="Genomic_DNA"/>
</dbReference>
<dbReference type="SUPFAM" id="SSF56655">
    <property type="entry name" value="Carbohydrate phosphatase"/>
    <property type="match status" value="1"/>
</dbReference>
<dbReference type="PANTHER" id="PTHR20854:SF4">
    <property type="entry name" value="INOSITOL-1-MONOPHOSPHATASE-RELATED"/>
    <property type="match status" value="1"/>
</dbReference>
<organism evidence="5 6">
    <name type="scientific">Rhizobium viscosum</name>
    <name type="common">Arthrobacter viscosus</name>
    <dbReference type="NCBI Taxonomy" id="1673"/>
    <lineage>
        <taxon>Bacteria</taxon>
        <taxon>Pseudomonadati</taxon>
        <taxon>Pseudomonadota</taxon>
        <taxon>Alphaproteobacteria</taxon>
        <taxon>Hyphomicrobiales</taxon>
        <taxon>Rhizobiaceae</taxon>
        <taxon>Rhizobium/Agrobacterium group</taxon>
        <taxon>Rhizobium</taxon>
    </lineage>
</organism>
<dbReference type="Gene3D" id="3.40.190.80">
    <property type="match status" value="1"/>
</dbReference>
<dbReference type="InterPro" id="IPR000760">
    <property type="entry name" value="Inositol_monophosphatase-like"/>
</dbReference>
<protein>
    <submittedName>
        <fullName evidence="5">Myo-inositol-1(Or 4)-monophosphatase</fullName>
        <ecNumber evidence="5">3.1.3.25</ecNumber>
    </submittedName>
</protein>
<dbReference type="EC" id="3.1.3.25" evidence="5"/>
<comment type="similarity">
    <text evidence="1">Belongs to the inositol monophosphatase superfamily.</text>
</comment>
<evidence type="ECO:0000256" key="2">
    <source>
        <dbReference type="ARBA" id="ARBA00022723"/>
    </source>
</evidence>
<evidence type="ECO:0000256" key="1">
    <source>
        <dbReference type="ARBA" id="ARBA00009759"/>
    </source>
</evidence>
<dbReference type="Pfam" id="PF00459">
    <property type="entry name" value="Inositol_P"/>
    <property type="match status" value="1"/>
</dbReference>
<keyword evidence="2" id="KW-0479">Metal-binding</keyword>
<keyword evidence="6" id="KW-1185">Reference proteome</keyword>
<dbReference type="PANTHER" id="PTHR20854">
    <property type="entry name" value="INOSITOL MONOPHOSPHATASE"/>
    <property type="match status" value="1"/>
</dbReference>
<gene>
    <name evidence="5" type="ORF">H4W29_006358</name>
</gene>
<evidence type="ECO:0000313" key="5">
    <source>
        <dbReference type="EMBL" id="MBE1509113.1"/>
    </source>
</evidence>
<keyword evidence="4" id="KW-0460">Magnesium</keyword>
<comment type="caution">
    <text evidence="5">The sequence shown here is derived from an EMBL/GenBank/DDBJ whole genome shotgun (WGS) entry which is preliminary data.</text>
</comment>
<proteinExistence type="inferred from homology"/>
<dbReference type="InterPro" id="IPR020583">
    <property type="entry name" value="Inositol_monoP_metal-BS"/>
</dbReference>
<name>A0ABR9J0W8_RHIVS</name>
<dbReference type="RefSeq" id="WP_246517516.1">
    <property type="nucleotide sequence ID" value="NZ_BAAAVL010000004.1"/>
</dbReference>
<evidence type="ECO:0000313" key="6">
    <source>
        <dbReference type="Proteomes" id="UP000620262"/>
    </source>
</evidence>
<dbReference type="GO" id="GO:0052834">
    <property type="term" value="F:inositol monophosphate phosphatase activity"/>
    <property type="evidence" value="ECO:0007669"/>
    <property type="project" value="UniProtKB-EC"/>
</dbReference>
<evidence type="ECO:0000256" key="3">
    <source>
        <dbReference type="ARBA" id="ARBA00022801"/>
    </source>
</evidence>
<keyword evidence="3 5" id="KW-0378">Hydrolase</keyword>
<sequence>METGHKLNGQDVVSQADKAVEVMIRDRITVAFPDDGVLGEEEGLAEGPSGYLWIVDPIDGTSCFVHGIDQWCISIAVMKGDETVLGLICQPTSGDLFVARKGEGAFLNGKAISVDKATSIGTGLLGVGANFRIPLKQVSVFIQLLLEAGGMFIRNGSGALMLAQVACGRLAGYYEPHINAWDCMAGLLMIREAGGWTEAFPSKGTLLTGGPVIAAAPGVKSDVLTLVSRSLQDELA</sequence>
<dbReference type="PROSITE" id="PS00629">
    <property type="entry name" value="IMP_1"/>
    <property type="match status" value="1"/>
</dbReference>
<accession>A0ABR9J0W8</accession>
<evidence type="ECO:0000256" key="4">
    <source>
        <dbReference type="ARBA" id="ARBA00022842"/>
    </source>
</evidence>
<reference evidence="5 6" key="1">
    <citation type="submission" date="2020-10" db="EMBL/GenBank/DDBJ databases">
        <title>Sequencing the genomes of 1000 actinobacteria strains.</title>
        <authorList>
            <person name="Klenk H.-P."/>
        </authorList>
    </citation>
    <scope>NUCLEOTIDE SEQUENCE [LARGE SCALE GENOMIC DNA]</scope>
    <source>
        <strain evidence="5 6">DSM 7307</strain>
    </source>
</reference>
<dbReference type="Gene3D" id="3.30.540.10">
    <property type="entry name" value="Fructose-1,6-Bisphosphatase, subunit A, domain 1"/>
    <property type="match status" value="1"/>
</dbReference>
<dbReference type="PRINTS" id="PR00377">
    <property type="entry name" value="IMPHPHTASES"/>
</dbReference>